<evidence type="ECO:0000259" key="1">
    <source>
        <dbReference type="Pfam" id="PF03417"/>
    </source>
</evidence>
<dbReference type="Proteomes" id="UP000070810">
    <property type="component" value="Unassembled WGS sequence"/>
</dbReference>
<dbReference type="Gene3D" id="3.60.60.10">
    <property type="entry name" value="Penicillin V Acylase, Chain A"/>
    <property type="match status" value="1"/>
</dbReference>
<dbReference type="InterPro" id="IPR047801">
    <property type="entry name" value="Peptidase_C45"/>
</dbReference>
<dbReference type="PATRIC" id="fig|1079994.3.peg.754"/>
<organism evidence="2 3">
    <name type="scientific">Leucobacter chromiiresistens</name>
    <dbReference type="NCBI Taxonomy" id="1079994"/>
    <lineage>
        <taxon>Bacteria</taxon>
        <taxon>Bacillati</taxon>
        <taxon>Actinomycetota</taxon>
        <taxon>Actinomycetes</taxon>
        <taxon>Micrococcales</taxon>
        <taxon>Microbacteriaceae</taxon>
        <taxon>Leucobacter</taxon>
    </lineage>
</organism>
<reference evidence="2 3" key="1">
    <citation type="journal article" date="2016" name="Front. Microbiol.">
        <title>Genomic Resource of Rice Seed Associated Bacteria.</title>
        <authorList>
            <person name="Midha S."/>
            <person name="Bansal K."/>
            <person name="Sharma S."/>
            <person name="Kumar N."/>
            <person name="Patil P.P."/>
            <person name="Chaudhry V."/>
            <person name="Patil P.B."/>
        </authorList>
    </citation>
    <scope>NUCLEOTIDE SEQUENCE [LARGE SCALE GENOMIC DNA]</scope>
    <source>
        <strain evidence="2 3">NS354</strain>
    </source>
</reference>
<dbReference type="EMBL" id="LDRK01000017">
    <property type="protein sequence ID" value="KTR86702.1"/>
    <property type="molecule type" value="Genomic_DNA"/>
</dbReference>
<dbReference type="RefSeq" id="WP_058593252.1">
    <property type="nucleotide sequence ID" value="NZ_LDRK01000017.1"/>
</dbReference>
<dbReference type="Gene3D" id="1.10.10.2120">
    <property type="match status" value="1"/>
</dbReference>
<comment type="caution">
    <text evidence="2">The sequence shown here is derived from an EMBL/GenBank/DDBJ whole genome shotgun (WGS) entry which is preliminary data.</text>
</comment>
<protein>
    <recommendedName>
        <fullName evidence="1">Peptidase C45 hydrolase domain-containing protein</fullName>
    </recommendedName>
</protein>
<evidence type="ECO:0000313" key="2">
    <source>
        <dbReference type="EMBL" id="KTR86702.1"/>
    </source>
</evidence>
<dbReference type="PANTHER" id="PTHR34180:SF1">
    <property type="entry name" value="BETA-ALANYL-DOPAMINE_CARCININE HYDROLASE"/>
    <property type="match status" value="1"/>
</dbReference>
<name>A0A147EQA3_9MICO</name>
<accession>A0A147EQA3</accession>
<keyword evidence="3" id="KW-1185">Reference proteome</keyword>
<gene>
    <name evidence="2" type="ORF">NS354_03655</name>
</gene>
<dbReference type="NCBIfam" id="NF040521">
    <property type="entry name" value="C45_proenzyme"/>
    <property type="match status" value="1"/>
</dbReference>
<dbReference type="InterPro" id="IPR005079">
    <property type="entry name" value="Peptidase_C45_hydrolase"/>
</dbReference>
<dbReference type="AlphaFoldDB" id="A0A147EQA3"/>
<evidence type="ECO:0000313" key="3">
    <source>
        <dbReference type="Proteomes" id="UP000070810"/>
    </source>
</evidence>
<dbReference type="PANTHER" id="PTHR34180">
    <property type="entry name" value="PEPTIDASE C45"/>
    <property type="match status" value="1"/>
</dbReference>
<dbReference type="Pfam" id="PF03417">
    <property type="entry name" value="AAT"/>
    <property type="match status" value="1"/>
</dbReference>
<proteinExistence type="predicted"/>
<sequence>MTAQTERLHLDVTGANARALGVSRGAALRGTLPTAYEKYAELFRILGVTEAMELDGVARVVAAVDPWRPELIEQLRGVAEGADVPFEQVVALNARTELIALGTRSASECSTVTARVGSHRLGVQTWDWHVELDAYWHTHTVTGHGLRYAGLTEQGILSKIGVNEAGLALHFNILGHASDGPDGVPMHLLSSAVLSECASVDEAVALVRAAPIASSSAFTMLDGTRAVSLEISPVGVYEITELDGSVQRTNHFQHAEPHARQKTELYEPDSSDRLELVRERLSSGLPESPAELVRLLRSGPGQPPLTCVPDMTKEYGDRWATLATIVSDPDARTIRIFDGMPEASESGEWRVLAV</sequence>
<dbReference type="OrthoDB" id="8109453at2"/>
<feature type="domain" description="Peptidase C45 hydrolase" evidence="1">
    <location>
        <begin position="121"/>
        <end position="337"/>
    </location>
</feature>
<dbReference type="InterPro" id="IPR047794">
    <property type="entry name" value="C45_proenzyme-like"/>
</dbReference>